<gene>
    <name evidence="2" type="ORF">A3A91_03480</name>
</gene>
<reference evidence="2 3" key="1">
    <citation type="journal article" date="2016" name="Nat. Commun.">
        <title>Thousands of microbial genomes shed light on interconnected biogeochemical processes in an aquifer system.</title>
        <authorList>
            <person name="Anantharaman K."/>
            <person name="Brown C.T."/>
            <person name="Hug L.A."/>
            <person name="Sharon I."/>
            <person name="Castelle C.J."/>
            <person name="Probst A.J."/>
            <person name="Thomas B.C."/>
            <person name="Singh A."/>
            <person name="Wilkins M.J."/>
            <person name="Karaoz U."/>
            <person name="Brodie E.L."/>
            <person name="Williams K.H."/>
            <person name="Hubbard S.S."/>
            <person name="Banfield J.F."/>
        </authorList>
    </citation>
    <scope>NUCLEOTIDE SEQUENCE [LARGE SCALE GENOMIC DNA]</scope>
</reference>
<feature type="region of interest" description="Disordered" evidence="1">
    <location>
        <begin position="53"/>
        <end position="74"/>
    </location>
</feature>
<proteinExistence type="predicted"/>
<dbReference type="EMBL" id="MFUR01000008">
    <property type="protein sequence ID" value="OGI86902.1"/>
    <property type="molecule type" value="Genomic_DNA"/>
</dbReference>
<comment type="caution">
    <text evidence="2">The sequence shown here is derived from an EMBL/GenBank/DDBJ whole genome shotgun (WGS) entry which is preliminary data.</text>
</comment>
<dbReference type="AlphaFoldDB" id="A0A1F6WYF5"/>
<evidence type="ECO:0000256" key="1">
    <source>
        <dbReference type="SAM" id="MobiDB-lite"/>
    </source>
</evidence>
<dbReference type="Proteomes" id="UP000177001">
    <property type="component" value="Unassembled WGS sequence"/>
</dbReference>
<evidence type="ECO:0000313" key="2">
    <source>
        <dbReference type="EMBL" id="OGI86902.1"/>
    </source>
</evidence>
<accession>A0A1F6WYF5</accession>
<name>A0A1F6WYF5_9BACT</name>
<protein>
    <submittedName>
        <fullName evidence="2">Uncharacterized protein</fullName>
    </submittedName>
</protein>
<sequence>MGKLVLLVLLVCLLPLKWGIFLIISCPVAYFAHRWTGKKQAEIDKKISAAEERRKQEEEEADLLVPTKEAEKEK</sequence>
<evidence type="ECO:0000313" key="3">
    <source>
        <dbReference type="Proteomes" id="UP000177001"/>
    </source>
</evidence>
<organism evidence="2 3">
    <name type="scientific">Candidatus Nomurabacteria bacterium RIFCSPLOWO2_01_FULL_36_16</name>
    <dbReference type="NCBI Taxonomy" id="1801767"/>
    <lineage>
        <taxon>Bacteria</taxon>
        <taxon>Candidatus Nomuraibacteriota</taxon>
    </lineage>
</organism>